<sequence>MGYTTHTWLPHQIHPTIPTNHVRIQAAPDREHGCHDSFTSLQRCTTLPTGYSTCKDKGYFTPTKLQRCTTLPTGD</sequence>
<evidence type="ECO:0000313" key="1">
    <source>
        <dbReference type="EMBL" id="TVU03960.1"/>
    </source>
</evidence>
<keyword evidence="2" id="KW-1185">Reference proteome</keyword>
<evidence type="ECO:0000313" key="2">
    <source>
        <dbReference type="Proteomes" id="UP000324897"/>
    </source>
</evidence>
<name>A0A5J9SY90_9POAL</name>
<gene>
    <name evidence="1" type="ORF">EJB05_50487</name>
</gene>
<dbReference type="AlphaFoldDB" id="A0A5J9SY90"/>
<dbReference type="Gramene" id="TVU03960">
    <property type="protein sequence ID" value="TVU03960"/>
    <property type="gene ID" value="EJB05_50487"/>
</dbReference>
<comment type="caution">
    <text evidence="1">The sequence shown here is derived from an EMBL/GenBank/DDBJ whole genome shotgun (WGS) entry which is preliminary data.</text>
</comment>
<dbReference type="Proteomes" id="UP000324897">
    <property type="component" value="Unassembled WGS sequence"/>
</dbReference>
<proteinExistence type="predicted"/>
<protein>
    <submittedName>
        <fullName evidence="1">Uncharacterized protein</fullName>
    </submittedName>
</protein>
<dbReference type="EMBL" id="RWGY01000125">
    <property type="protein sequence ID" value="TVU03960.1"/>
    <property type="molecule type" value="Genomic_DNA"/>
</dbReference>
<accession>A0A5J9SY90</accession>
<organism evidence="1 2">
    <name type="scientific">Eragrostis curvula</name>
    <name type="common">weeping love grass</name>
    <dbReference type="NCBI Taxonomy" id="38414"/>
    <lineage>
        <taxon>Eukaryota</taxon>
        <taxon>Viridiplantae</taxon>
        <taxon>Streptophyta</taxon>
        <taxon>Embryophyta</taxon>
        <taxon>Tracheophyta</taxon>
        <taxon>Spermatophyta</taxon>
        <taxon>Magnoliopsida</taxon>
        <taxon>Liliopsida</taxon>
        <taxon>Poales</taxon>
        <taxon>Poaceae</taxon>
        <taxon>PACMAD clade</taxon>
        <taxon>Chloridoideae</taxon>
        <taxon>Eragrostideae</taxon>
        <taxon>Eragrostidinae</taxon>
        <taxon>Eragrostis</taxon>
    </lineage>
</organism>
<reference evidence="1 2" key="1">
    <citation type="journal article" date="2019" name="Sci. Rep.">
        <title>A high-quality genome of Eragrostis curvula grass provides insights into Poaceae evolution and supports new strategies to enhance forage quality.</title>
        <authorList>
            <person name="Carballo J."/>
            <person name="Santos B.A.C.M."/>
            <person name="Zappacosta D."/>
            <person name="Garbus I."/>
            <person name="Selva J.P."/>
            <person name="Gallo C.A."/>
            <person name="Diaz A."/>
            <person name="Albertini E."/>
            <person name="Caccamo M."/>
            <person name="Echenique V."/>
        </authorList>
    </citation>
    <scope>NUCLEOTIDE SEQUENCE [LARGE SCALE GENOMIC DNA]</scope>
    <source>
        <strain evidence="2">cv. Victoria</strain>
        <tissue evidence="1">Leaf</tissue>
    </source>
</reference>